<dbReference type="EMBL" id="CP047616">
    <property type="protein sequence ID" value="QIW53641.1"/>
    <property type="molecule type" value="Genomic_DNA"/>
</dbReference>
<keyword evidence="3" id="KW-0804">Transcription</keyword>
<dbReference type="SUPFAM" id="SSF53822">
    <property type="entry name" value="Periplasmic binding protein-like I"/>
    <property type="match status" value="1"/>
</dbReference>
<sequence length="331" mass="37251">MTTIKEVAKQSGFSQATISRLFKGDETLSITEETKNIIINTALAMGFDRSKIKTTLEKIVFLFWITKQEEVQDVYFSKLRTTIEKYAKLNNMSVQILTHEAGINAIPKNISGFIGLGSFSTKEIKQLKKRCPNGVLLEINPQPELFDTVKPDSRRITQRAINHFIAAGFTKIGFIGGTYHNPDTRTTEPDLREITFRQYLAEKGLLNDKYIFAKGDFSVPQGVFLADEMVRTLGDDLPEAIFISSDTIAVGALQSLNRHNIQIPNQLAIISMNDNDIAKFVSPPLTTYRINVEEIARTAVDLLVDQIVYPRRTTKTVLLNSELVVRESFVD</sequence>
<dbReference type="SUPFAM" id="SSF47413">
    <property type="entry name" value="lambda repressor-like DNA-binding domains"/>
    <property type="match status" value="1"/>
</dbReference>
<dbReference type="GO" id="GO:0000976">
    <property type="term" value="F:transcription cis-regulatory region binding"/>
    <property type="evidence" value="ECO:0007669"/>
    <property type="project" value="TreeGrafter"/>
</dbReference>
<dbReference type="InterPro" id="IPR046335">
    <property type="entry name" value="LacI/GalR-like_sensor"/>
</dbReference>
<accession>A0A290PVY7</accession>
<evidence type="ECO:0000313" key="8">
    <source>
        <dbReference type="Proteomes" id="UP000501945"/>
    </source>
</evidence>
<proteinExistence type="predicted"/>
<dbReference type="InterPro" id="IPR028082">
    <property type="entry name" value="Peripla_BP_I"/>
</dbReference>
<feature type="domain" description="Transcriptional regulator LacI/GalR-like sensor" evidence="4">
    <location>
        <begin position="162"/>
        <end position="329"/>
    </location>
</feature>
<reference evidence="7 8" key="1">
    <citation type="submission" date="2019-12" db="EMBL/GenBank/DDBJ databases">
        <title>Whole genome sequences of Lactococcus raffinolactis strains isolated from sewage.</title>
        <authorList>
            <person name="Ybazeta G."/>
            <person name="Ross M."/>
            <person name="Brabant-Kirwan D."/>
            <person name="Saleh M."/>
            <person name="Dillon J.A."/>
            <person name="Splinter K."/>
            <person name="Nokhbeh R."/>
        </authorList>
    </citation>
    <scope>NUCLEOTIDE SEQUENCE [LARGE SCALE GENOMIC DNA]</scope>
    <source>
        <strain evidence="6 7">Lr_19_14</strain>
        <strain evidence="5 8">Lr_19_5</strain>
    </source>
</reference>
<evidence type="ECO:0000256" key="1">
    <source>
        <dbReference type="ARBA" id="ARBA00023015"/>
    </source>
</evidence>
<dbReference type="KEGG" id="lrn:CMV25_00010"/>
<evidence type="ECO:0000313" key="7">
    <source>
        <dbReference type="Proteomes" id="UP000501558"/>
    </source>
</evidence>
<dbReference type="CDD" id="cd01544">
    <property type="entry name" value="PBP1_GalR"/>
    <property type="match status" value="1"/>
</dbReference>
<gene>
    <name evidence="6" type="ORF">GU334_06500</name>
    <name evidence="5" type="ORF">GU336_05515</name>
</gene>
<dbReference type="PANTHER" id="PTHR30146:SF149">
    <property type="entry name" value="HTH-TYPE TRANSCRIPTIONAL REGULATOR EBGR"/>
    <property type="match status" value="1"/>
</dbReference>
<keyword evidence="1" id="KW-0805">Transcription regulation</keyword>
<keyword evidence="2" id="KW-0238">DNA-binding</keyword>
<keyword evidence="7" id="KW-1185">Reference proteome</keyword>
<dbReference type="EMBL" id="CP047628">
    <property type="protein sequence ID" value="QIW58577.1"/>
    <property type="molecule type" value="Genomic_DNA"/>
</dbReference>
<evidence type="ECO:0000256" key="3">
    <source>
        <dbReference type="ARBA" id="ARBA00023163"/>
    </source>
</evidence>
<dbReference type="RefSeq" id="WP_096039154.1">
    <property type="nucleotide sequence ID" value="NZ_CP023392.1"/>
</dbReference>
<dbReference type="Proteomes" id="UP000501558">
    <property type="component" value="Chromosome"/>
</dbReference>
<evidence type="ECO:0000313" key="5">
    <source>
        <dbReference type="EMBL" id="QIW53641.1"/>
    </source>
</evidence>
<dbReference type="AlphaFoldDB" id="A0A290PVY7"/>
<dbReference type="Gene3D" id="1.10.260.40">
    <property type="entry name" value="lambda repressor-like DNA-binding domains"/>
    <property type="match status" value="1"/>
</dbReference>
<protein>
    <submittedName>
        <fullName evidence="6">Substrate-binding domain-containing protein</fullName>
    </submittedName>
</protein>
<evidence type="ECO:0000259" key="4">
    <source>
        <dbReference type="Pfam" id="PF13377"/>
    </source>
</evidence>
<dbReference type="Gene3D" id="3.40.50.2300">
    <property type="match status" value="2"/>
</dbReference>
<organism evidence="6 7">
    <name type="scientific">Pseudolactococcus raffinolactis</name>
    <dbReference type="NCBI Taxonomy" id="1366"/>
    <lineage>
        <taxon>Bacteria</taxon>
        <taxon>Bacillati</taxon>
        <taxon>Bacillota</taxon>
        <taxon>Bacilli</taxon>
        <taxon>Lactobacillales</taxon>
        <taxon>Streptococcaceae</taxon>
        <taxon>Pseudolactococcus</taxon>
    </lineage>
</organism>
<dbReference type="Proteomes" id="UP000501945">
    <property type="component" value="Chromosome"/>
</dbReference>
<dbReference type="Pfam" id="PF13377">
    <property type="entry name" value="Peripla_BP_3"/>
    <property type="match status" value="1"/>
</dbReference>
<evidence type="ECO:0000313" key="6">
    <source>
        <dbReference type="EMBL" id="QIW58577.1"/>
    </source>
</evidence>
<dbReference type="PANTHER" id="PTHR30146">
    <property type="entry name" value="LACI-RELATED TRANSCRIPTIONAL REPRESSOR"/>
    <property type="match status" value="1"/>
</dbReference>
<dbReference type="GO" id="GO:0003700">
    <property type="term" value="F:DNA-binding transcription factor activity"/>
    <property type="evidence" value="ECO:0007669"/>
    <property type="project" value="TreeGrafter"/>
</dbReference>
<dbReference type="InterPro" id="IPR010982">
    <property type="entry name" value="Lambda_DNA-bd_dom_sf"/>
</dbReference>
<evidence type="ECO:0000256" key="2">
    <source>
        <dbReference type="ARBA" id="ARBA00023125"/>
    </source>
</evidence>
<name>A0A290PVY7_9LACT</name>